<reference evidence="1" key="2">
    <citation type="submission" date="2015-07" db="EMBL/GenBank/DDBJ databases">
        <title>Plasmids, circular viruses and viroids from rat gut.</title>
        <authorList>
            <person name="Jorgensen T.J."/>
            <person name="Hansen M.A."/>
            <person name="Xu Z."/>
            <person name="Tabak M.A."/>
            <person name="Sorensen S.J."/>
            <person name="Hansen L.H."/>
        </authorList>
    </citation>
    <scope>NUCLEOTIDE SEQUENCE</scope>
    <source>
        <strain evidence="1">RGFK1581</strain>
    </source>
</reference>
<dbReference type="EMBL" id="LN854109">
    <property type="protein sequence ID" value="CRY97488.1"/>
    <property type="molecule type" value="Genomic_DNA"/>
</dbReference>
<name>A0A0H5Q6G2_9ZZZZ</name>
<sequence length="186" mass="19836">MFRIRVIWTGVPGTPYYTNLYFNGMVQADVDPVALSVSTFLDSIADHVTASLTATFDPEVPVIDPGTGEVTGYLVNNESAVPMDGPTLALPPGTQALARLRTNTVSRGRRIQGHFFIPGPFEADNEAQGVPTAEYINDLGGALATLVDLGDGQLVVWSKSSFVAAPVVSSSISPNWSSLRTRRIQG</sequence>
<accession>A0A0H5Q6G2</accession>
<dbReference type="AlphaFoldDB" id="A0A0H5Q6G2"/>
<proteinExistence type="predicted"/>
<protein>
    <submittedName>
        <fullName evidence="1">Uncharacterized protein</fullName>
    </submittedName>
</protein>
<reference evidence="1" key="1">
    <citation type="submission" date="2015-06" db="EMBL/GenBank/DDBJ databases">
        <authorList>
            <person name="Joergensen T."/>
        </authorList>
    </citation>
    <scope>NUCLEOTIDE SEQUENCE</scope>
    <source>
        <strain evidence="1">RGFK1581</strain>
    </source>
</reference>
<evidence type="ECO:0000313" key="1">
    <source>
        <dbReference type="EMBL" id="CRY97488.1"/>
    </source>
</evidence>
<organism evidence="1">
    <name type="scientific">uncultured prokaryote</name>
    <dbReference type="NCBI Taxonomy" id="198431"/>
    <lineage>
        <taxon>unclassified sequences</taxon>
        <taxon>environmental samples</taxon>
    </lineage>
</organism>